<dbReference type="KEGG" id="pry:Prubr_00470"/>
<evidence type="ECO:0000313" key="1">
    <source>
        <dbReference type="EMBL" id="BCJ63026.1"/>
    </source>
</evidence>
<keyword evidence="2" id="KW-1185">Reference proteome</keyword>
<reference evidence="1" key="1">
    <citation type="submission" date="2020-08" db="EMBL/GenBank/DDBJ databases">
        <title>Whole genome shotgun sequence of Polymorphospora rubra NBRC 101157.</title>
        <authorList>
            <person name="Komaki H."/>
            <person name="Tamura T."/>
        </authorList>
    </citation>
    <scope>NUCLEOTIDE SEQUENCE</scope>
    <source>
        <strain evidence="1">NBRC 101157</strain>
    </source>
</reference>
<proteinExistence type="predicted"/>
<sequence>MGGLVALRGSAPASLSGFVVAYVGPDGRELREDLDVVAGVAFELVPPVRSFPAYRGSATTRACGGRPRSAGMWASSRGWSGIT</sequence>
<dbReference type="EMBL" id="AP023359">
    <property type="protein sequence ID" value="BCJ63026.1"/>
    <property type="molecule type" value="Genomic_DNA"/>
</dbReference>
<accession>A0A810MNX6</accession>
<dbReference type="AlphaFoldDB" id="A0A810MNX6"/>
<organism evidence="1 2">
    <name type="scientific">Polymorphospora rubra</name>
    <dbReference type="NCBI Taxonomy" id="338584"/>
    <lineage>
        <taxon>Bacteria</taxon>
        <taxon>Bacillati</taxon>
        <taxon>Actinomycetota</taxon>
        <taxon>Actinomycetes</taxon>
        <taxon>Micromonosporales</taxon>
        <taxon>Micromonosporaceae</taxon>
        <taxon>Polymorphospora</taxon>
    </lineage>
</organism>
<dbReference type="Proteomes" id="UP000680866">
    <property type="component" value="Chromosome"/>
</dbReference>
<name>A0A810MNX6_9ACTN</name>
<protein>
    <submittedName>
        <fullName evidence="1">Uncharacterized protein</fullName>
    </submittedName>
</protein>
<gene>
    <name evidence="1" type="ORF">Prubr_00470</name>
</gene>
<evidence type="ECO:0000313" key="2">
    <source>
        <dbReference type="Proteomes" id="UP000680866"/>
    </source>
</evidence>